<accession>A0A8W8INV2</accession>
<dbReference type="PROSITE" id="PS01186">
    <property type="entry name" value="EGF_2"/>
    <property type="match status" value="1"/>
</dbReference>
<dbReference type="InterPro" id="IPR000742">
    <property type="entry name" value="EGF"/>
</dbReference>
<protein>
    <recommendedName>
        <fullName evidence="2 3">EGF-like domain-containing protein</fullName>
    </recommendedName>
</protein>
<dbReference type="PROSITE" id="PS00022">
    <property type="entry name" value="EGF_1"/>
    <property type="match status" value="1"/>
</dbReference>
<proteinExistence type="predicted"/>
<evidence type="ECO:0000313" key="4">
    <source>
        <dbReference type="EnsemblMetazoa" id="G14902.1:cds"/>
    </source>
</evidence>
<dbReference type="Proteomes" id="UP000005408">
    <property type="component" value="Unassembled WGS sequence"/>
</dbReference>
<evidence type="ECO:0000259" key="3">
    <source>
        <dbReference type="PROSITE" id="PS01186"/>
    </source>
</evidence>
<reference evidence="4" key="1">
    <citation type="submission" date="2022-08" db="UniProtKB">
        <authorList>
            <consortium name="EnsemblMetazoa"/>
        </authorList>
    </citation>
    <scope>IDENTIFICATION</scope>
    <source>
        <strain evidence="4">05x7-T-G4-1.051#20</strain>
    </source>
</reference>
<evidence type="ECO:0000256" key="1">
    <source>
        <dbReference type="SAM" id="SignalP"/>
    </source>
</evidence>
<keyword evidence="1" id="KW-0732">Signal</keyword>
<dbReference type="AlphaFoldDB" id="A0A8W8INV2"/>
<sequence>MLQKAPLSLILLIIGTCFRKSQAALGGETCTVPAVGSGAGASAQCTSTENGFCLIDQLTVTGANPVTGVNTAGKCVCYYGYSGPKCATKTSTTSSKSNSGTLLSAAALSALAAPVPEAYPVPGAVCPDAGWERRYAATPPMAIATTEFENPSVLAAVFETPPVLVLGTDGSAATKA</sequence>
<feature type="chain" id="PRO_5036477778" description="EGF-like domain-containing protein" evidence="1">
    <location>
        <begin position="24"/>
        <end position="176"/>
    </location>
</feature>
<evidence type="ECO:0000313" key="5">
    <source>
        <dbReference type="Proteomes" id="UP000005408"/>
    </source>
</evidence>
<feature type="signal peptide" evidence="1">
    <location>
        <begin position="1"/>
        <end position="23"/>
    </location>
</feature>
<keyword evidence="5" id="KW-1185">Reference proteome</keyword>
<name>A0A8W8INV2_MAGGI</name>
<evidence type="ECO:0000259" key="2">
    <source>
        <dbReference type="PROSITE" id="PS00022"/>
    </source>
</evidence>
<organism evidence="4 5">
    <name type="scientific">Magallana gigas</name>
    <name type="common">Pacific oyster</name>
    <name type="synonym">Crassostrea gigas</name>
    <dbReference type="NCBI Taxonomy" id="29159"/>
    <lineage>
        <taxon>Eukaryota</taxon>
        <taxon>Metazoa</taxon>
        <taxon>Spiralia</taxon>
        <taxon>Lophotrochozoa</taxon>
        <taxon>Mollusca</taxon>
        <taxon>Bivalvia</taxon>
        <taxon>Autobranchia</taxon>
        <taxon>Pteriomorphia</taxon>
        <taxon>Ostreida</taxon>
        <taxon>Ostreoidea</taxon>
        <taxon>Ostreidae</taxon>
        <taxon>Magallana</taxon>
    </lineage>
</organism>
<dbReference type="EnsemblMetazoa" id="G14902.1">
    <property type="protein sequence ID" value="G14902.1:cds"/>
    <property type="gene ID" value="G14902"/>
</dbReference>
<feature type="domain" description="EGF-like" evidence="2 3">
    <location>
        <begin position="75"/>
        <end position="86"/>
    </location>
</feature>